<dbReference type="AlphaFoldDB" id="A0A8K1CB23"/>
<evidence type="ECO:0000313" key="8">
    <source>
        <dbReference type="EMBL" id="TMW60021.1"/>
    </source>
</evidence>
<dbReference type="Proteomes" id="UP000794436">
    <property type="component" value="Unassembled WGS sequence"/>
</dbReference>
<evidence type="ECO:0000256" key="1">
    <source>
        <dbReference type="ARBA" id="ARBA00004141"/>
    </source>
</evidence>
<dbReference type="Pfam" id="PF03092">
    <property type="entry name" value="BT1"/>
    <property type="match status" value="2"/>
</dbReference>
<protein>
    <submittedName>
        <fullName evidence="8">Uncharacterized protein</fullName>
    </submittedName>
</protein>
<feature type="transmembrane region" description="Helical" evidence="7">
    <location>
        <begin position="338"/>
        <end position="357"/>
    </location>
</feature>
<keyword evidence="6 7" id="KW-0472">Membrane</keyword>
<dbReference type="OrthoDB" id="422779at2759"/>
<keyword evidence="9" id="KW-1185">Reference proteome</keyword>
<feature type="transmembrane region" description="Helical" evidence="7">
    <location>
        <begin position="519"/>
        <end position="543"/>
    </location>
</feature>
<comment type="similarity">
    <text evidence="2">Belongs to the major facilitator superfamily. Folate-biopterin transporter (TC 2.A.71) family.</text>
</comment>
<evidence type="ECO:0000256" key="2">
    <source>
        <dbReference type="ARBA" id="ARBA00007015"/>
    </source>
</evidence>
<keyword evidence="4 7" id="KW-0812">Transmembrane</keyword>
<dbReference type="InterPro" id="IPR036259">
    <property type="entry name" value="MFS_trans_sf"/>
</dbReference>
<dbReference type="GO" id="GO:0016020">
    <property type="term" value="C:membrane"/>
    <property type="evidence" value="ECO:0007669"/>
    <property type="project" value="UniProtKB-SubCell"/>
</dbReference>
<sequence>MSAKPRIMDRVSYVSSTANNEKDKELETGYIGAVTPTVEGGALRGGGAPHLLSKQTLGLLAQYAAVGMVYGSLPSLIYPFLTNYLNMEGTATTSATALLSIPWSLKVFIGMLSDNFPIFGYRRRPFMVFGWTMCSICLFVMAFMPMPKPYFIKPEYRDLDVSELIDGVTVREDSPDKGAKYIILMMLASLGYVIADVASDAVVVEYAQREPEEIRGRTQTAIYTVRTLFSTVAAATMAFGLNGKDYGGDWDRTMSFSNYMLVLAIFCIPVIFMTWMFVHEEKVAKPNFKQYISTLWEAIQSRAFYQVIAFNFFFNLFSNQGYIASNPIQNYWAKATNLNYNISNVIGNLVFAAMLAVTGKVGLAWNWRWMVGTTAVIMVAIDAIFTMITVWDVFRNQWFWLGGPIVEQVPYGVQFIISTYVVVELAGYGNEGACYGLLTTVSNLSQPFANTITKNIDGGFDVSNKDIISDTDHVRSQVTITIWIAYACKLFALVFLVLLPSQKKAVQELKLNGGSNKHIGAFTVFYCIFALVWSIMTNLLGIFESTKCLSIVGGCP</sequence>
<evidence type="ECO:0000256" key="4">
    <source>
        <dbReference type="ARBA" id="ARBA00022692"/>
    </source>
</evidence>
<feature type="transmembrane region" description="Helical" evidence="7">
    <location>
        <begin position="369"/>
        <end position="391"/>
    </location>
</feature>
<feature type="transmembrane region" description="Helical" evidence="7">
    <location>
        <begin position="60"/>
        <end position="81"/>
    </location>
</feature>
<evidence type="ECO:0000256" key="5">
    <source>
        <dbReference type="ARBA" id="ARBA00022989"/>
    </source>
</evidence>
<feature type="transmembrane region" description="Helical" evidence="7">
    <location>
        <begin position="181"/>
        <end position="199"/>
    </location>
</feature>
<comment type="caution">
    <text evidence="8">The sequence shown here is derived from an EMBL/GenBank/DDBJ whole genome shotgun (WGS) entry which is preliminary data.</text>
</comment>
<comment type="subcellular location">
    <subcellularLocation>
        <location evidence="1">Membrane</location>
        <topology evidence="1">Multi-pass membrane protein</topology>
    </subcellularLocation>
</comment>
<dbReference type="PANTHER" id="PTHR31585">
    <property type="entry name" value="FOLATE-BIOPTERIN TRANSPORTER 1, CHLOROPLASTIC"/>
    <property type="match status" value="1"/>
</dbReference>
<proteinExistence type="inferred from homology"/>
<feature type="transmembrane region" description="Helical" evidence="7">
    <location>
        <begin position="259"/>
        <end position="278"/>
    </location>
</feature>
<evidence type="ECO:0000256" key="7">
    <source>
        <dbReference type="SAM" id="Phobius"/>
    </source>
</evidence>
<keyword evidence="3" id="KW-0813">Transport</keyword>
<dbReference type="SUPFAM" id="SSF103473">
    <property type="entry name" value="MFS general substrate transporter"/>
    <property type="match status" value="1"/>
</dbReference>
<feature type="transmembrane region" description="Helical" evidence="7">
    <location>
        <begin position="93"/>
        <end position="113"/>
    </location>
</feature>
<gene>
    <name evidence="8" type="ORF">Poli38472_000063</name>
</gene>
<dbReference type="PANTHER" id="PTHR31585:SF5">
    <property type="entry name" value="RNA-BINDING S4 DOMAIN-CONTAINING PROTEIN"/>
    <property type="match status" value="1"/>
</dbReference>
<evidence type="ECO:0000256" key="6">
    <source>
        <dbReference type="ARBA" id="ARBA00023136"/>
    </source>
</evidence>
<accession>A0A8K1CB23</accession>
<reference evidence="8" key="1">
    <citation type="submission" date="2019-03" db="EMBL/GenBank/DDBJ databases">
        <title>Long read genome sequence of the mycoparasitic Pythium oligandrum ATCC 38472 isolated from sugarbeet rhizosphere.</title>
        <authorList>
            <person name="Gaulin E."/>
        </authorList>
    </citation>
    <scope>NUCLEOTIDE SEQUENCE</scope>
    <source>
        <strain evidence="8">ATCC 38472_TT</strain>
    </source>
</reference>
<keyword evidence="5 7" id="KW-1133">Transmembrane helix</keyword>
<dbReference type="InterPro" id="IPR039309">
    <property type="entry name" value="BT1"/>
</dbReference>
<evidence type="ECO:0000313" key="9">
    <source>
        <dbReference type="Proteomes" id="UP000794436"/>
    </source>
</evidence>
<dbReference type="EMBL" id="SPLM01000108">
    <property type="protein sequence ID" value="TMW60021.1"/>
    <property type="molecule type" value="Genomic_DNA"/>
</dbReference>
<feature type="transmembrane region" description="Helical" evidence="7">
    <location>
        <begin position="480"/>
        <end position="499"/>
    </location>
</feature>
<name>A0A8K1CB23_PYTOL</name>
<feature type="transmembrane region" description="Helical" evidence="7">
    <location>
        <begin position="125"/>
        <end position="144"/>
    </location>
</feature>
<evidence type="ECO:0000256" key="3">
    <source>
        <dbReference type="ARBA" id="ARBA00022448"/>
    </source>
</evidence>
<organism evidence="8 9">
    <name type="scientific">Pythium oligandrum</name>
    <name type="common">Mycoparasitic fungus</name>
    <dbReference type="NCBI Taxonomy" id="41045"/>
    <lineage>
        <taxon>Eukaryota</taxon>
        <taxon>Sar</taxon>
        <taxon>Stramenopiles</taxon>
        <taxon>Oomycota</taxon>
        <taxon>Peronosporomycetes</taxon>
        <taxon>Pythiales</taxon>
        <taxon>Pythiaceae</taxon>
        <taxon>Pythium</taxon>
    </lineage>
</organism>
<feature type="transmembrane region" description="Helical" evidence="7">
    <location>
        <begin position="220"/>
        <end position="239"/>
    </location>
</feature>